<dbReference type="PANTHER" id="PTHR35043:SF7">
    <property type="entry name" value="TRANSCRIPTION FACTOR DOMAIN-CONTAINING PROTEIN"/>
    <property type="match status" value="1"/>
</dbReference>
<feature type="transmembrane region" description="Helical" evidence="1">
    <location>
        <begin position="325"/>
        <end position="344"/>
    </location>
</feature>
<feature type="transmembrane region" description="Helical" evidence="1">
    <location>
        <begin position="50"/>
        <end position="69"/>
    </location>
</feature>
<evidence type="ECO:0000313" key="4">
    <source>
        <dbReference type="Proteomes" id="UP000054538"/>
    </source>
</evidence>
<dbReference type="PANTHER" id="PTHR35043">
    <property type="entry name" value="TRANSCRIPTION FACTOR DOMAIN-CONTAINING PROTEIN"/>
    <property type="match status" value="1"/>
</dbReference>
<reference evidence="3 4" key="1">
    <citation type="submission" date="2014-04" db="EMBL/GenBank/DDBJ databases">
        <authorList>
            <consortium name="DOE Joint Genome Institute"/>
            <person name="Kuo A."/>
            <person name="Kohler A."/>
            <person name="Jargeat P."/>
            <person name="Nagy L.G."/>
            <person name="Floudas D."/>
            <person name="Copeland A."/>
            <person name="Barry K.W."/>
            <person name="Cichocki N."/>
            <person name="Veneault-Fourrey C."/>
            <person name="LaButti K."/>
            <person name="Lindquist E.A."/>
            <person name="Lipzen A."/>
            <person name="Lundell T."/>
            <person name="Morin E."/>
            <person name="Murat C."/>
            <person name="Sun H."/>
            <person name="Tunlid A."/>
            <person name="Henrissat B."/>
            <person name="Grigoriev I.V."/>
            <person name="Hibbett D.S."/>
            <person name="Martin F."/>
            <person name="Nordberg H.P."/>
            <person name="Cantor M.N."/>
            <person name="Hua S.X."/>
        </authorList>
    </citation>
    <scope>NUCLEOTIDE SEQUENCE [LARGE SCALE GENOMIC DNA]</scope>
    <source>
        <strain evidence="3 4">Ve08.2h10</strain>
    </source>
</reference>
<feature type="chain" id="PRO_5002209132" evidence="2">
    <location>
        <begin position="23"/>
        <end position="441"/>
    </location>
</feature>
<gene>
    <name evidence="3" type="ORF">PAXRUDRAFT_831158</name>
</gene>
<feature type="transmembrane region" description="Helical" evidence="1">
    <location>
        <begin position="81"/>
        <end position="106"/>
    </location>
</feature>
<keyword evidence="4" id="KW-1185">Reference proteome</keyword>
<sequence length="441" mass="49796">MSSLTPLWPFATVLLVIHSCYSFPTDLSTSPELQVDASVSAQVCTHVRSILGIIFLCLVSLVACSWNAVHPNIPGVDEGRWIIWLRRVLIMVLVVITPELLLVWVLQQFTSAGSAARAFNEWRAASVTGSQYEAWNRTHGFFAEMGGFQLYVNGVSYCPLTVGELTRYIDRGAVTVPPITEEEIRDRSKNDGFNKVLAVSEIVWFFLQFLVRVAYKLPPTLLEIETLRLIMLSFITWGLWWKKPKDVHRPYRVEWKLEESPAELELGTATRHGLVDALIRPIISASRLHAINVVSESAVKARRVSTFHSGCLDQRVAYSKQDRKTLLLLTGATVLFGSVHFFSVIYPFPTPFERRNWFFCTGALLSLPLIFSCGACFRSDEDFLPAKPMSWIIEFLLAAVTLFYLCIRLITFILLVQSFQTLPSGALQVVCWITSVPHLFS</sequence>
<dbReference type="OrthoDB" id="9451547at2759"/>
<keyword evidence="1" id="KW-0812">Transmembrane</keyword>
<keyword evidence="2" id="KW-0732">Signal</keyword>
<feature type="transmembrane region" description="Helical" evidence="1">
    <location>
        <begin position="356"/>
        <end position="377"/>
    </location>
</feature>
<organism evidence="3 4">
    <name type="scientific">Paxillus rubicundulus Ve08.2h10</name>
    <dbReference type="NCBI Taxonomy" id="930991"/>
    <lineage>
        <taxon>Eukaryota</taxon>
        <taxon>Fungi</taxon>
        <taxon>Dikarya</taxon>
        <taxon>Basidiomycota</taxon>
        <taxon>Agaricomycotina</taxon>
        <taxon>Agaricomycetes</taxon>
        <taxon>Agaricomycetidae</taxon>
        <taxon>Boletales</taxon>
        <taxon>Paxilineae</taxon>
        <taxon>Paxillaceae</taxon>
        <taxon>Paxillus</taxon>
    </lineage>
</organism>
<keyword evidence="1" id="KW-1133">Transmembrane helix</keyword>
<dbReference type="Proteomes" id="UP000054538">
    <property type="component" value="Unassembled WGS sequence"/>
</dbReference>
<keyword evidence="1" id="KW-0472">Membrane</keyword>
<feature type="transmembrane region" description="Helical" evidence="1">
    <location>
        <begin position="221"/>
        <end position="241"/>
    </location>
</feature>
<dbReference type="STRING" id="930991.A0A0D0DSG2"/>
<evidence type="ECO:0000256" key="2">
    <source>
        <dbReference type="SAM" id="SignalP"/>
    </source>
</evidence>
<dbReference type="EMBL" id="KN825433">
    <property type="protein sequence ID" value="KIK91056.1"/>
    <property type="molecule type" value="Genomic_DNA"/>
</dbReference>
<protein>
    <submittedName>
        <fullName evidence="3">Uncharacterized protein</fullName>
    </submittedName>
</protein>
<evidence type="ECO:0000313" key="3">
    <source>
        <dbReference type="EMBL" id="KIK91056.1"/>
    </source>
</evidence>
<feature type="transmembrane region" description="Helical" evidence="1">
    <location>
        <begin position="389"/>
        <end position="416"/>
    </location>
</feature>
<feature type="signal peptide" evidence="2">
    <location>
        <begin position="1"/>
        <end position="22"/>
    </location>
</feature>
<name>A0A0D0DSG2_9AGAM</name>
<dbReference type="InParanoid" id="A0A0D0DSG2"/>
<accession>A0A0D0DSG2</accession>
<dbReference type="HOGENOM" id="CLU_022883_6_1_1"/>
<dbReference type="AlphaFoldDB" id="A0A0D0DSG2"/>
<proteinExistence type="predicted"/>
<evidence type="ECO:0000256" key="1">
    <source>
        <dbReference type="SAM" id="Phobius"/>
    </source>
</evidence>
<feature type="transmembrane region" description="Helical" evidence="1">
    <location>
        <begin position="196"/>
        <end position="215"/>
    </location>
</feature>
<reference evidence="4" key="2">
    <citation type="submission" date="2015-01" db="EMBL/GenBank/DDBJ databases">
        <title>Evolutionary Origins and Diversification of the Mycorrhizal Mutualists.</title>
        <authorList>
            <consortium name="DOE Joint Genome Institute"/>
            <consortium name="Mycorrhizal Genomics Consortium"/>
            <person name="Kohler A."/>
            <person name="Kuo A."/>
            <person name="Nagy L.G."/>
            <person name="Floudas D."/>
            <person name="Copeland A."/>
            <person name="Barry K.W."/>
            <person name="Cichocki N."/>
            <person name="Veneault-Fourrey C."/>
            <person name="LaButti K."/>
            <person name="Lindquist E.A."/>
            <person name="Lipzen A."/>
            <person name="Lundell T."/>
            <person name="Morin E."/>
            <person name="Murat C."/>
            <person name="Riley R."/>
            <person name="Ohm R."/>
            <person name="Sun H."/>
            <person name="Tunlid A."/>
            <person name="Henrissat B."/>
            <person name="Grigoriev I.V."/>
            <person name="Hibbett D.S."/>
            <person name="Martin F."/>
        </authorList>
    </citation>
    <scope>NUCLEOTIDE SEQUENCE [LARGE SCALE GENOMIC DNA]</scope>
    <source>
        <strain evidence="4">Ve08.2h10</strain>
    </source>
</reference>